<dbReference type="Gene3D" id="3.40.50.1820">
    <property type="entry name" value="alpha/beta hydrolase"/>
    <property type="match status" value="1"/>
</dbReference>
<dbReference type="Pfam" id="PF03583">
    <property type="entry name" value="LIP"/>
    <property type="match status" value="1"/>
</dbReference>
<organism evidence="2 3">
    <name type="scientific">Quisquiliibacterium transsilvanicum</name>
    <dbReference type="NCBI Taxonomy" id="1549638"/>
    <lineage>
        <taxon>Bacteria</taxon>
        <taxon>Pseudomonadati</taxon>
        <taxon>Pseudomonadota</taxon>
        <taxon>Betaproteobacteria</taxon>
        <taxon>Burkholderiales</taxon>
        <taxon>Burkholderiaceae</taxon>
        <taxon>Quisquiliibacterium</taxon>
    </lineage>
</organism>
<keyword evidence="3" id="KW-1185">Reference proteome</keyword>
<dbReference type="InterPro" id="IPR029058">
    <property type="entry name" value="AB_hydrolase_fold"/>
</dbReference>
<reference evidence="2 3" key="1">
    <citation type="submission" date="2020-08" db="EMBL/GenBank/DDBJ databases">
        <title>Genomic Encyclopedia of Type Strains, Phase IV (KMG-IV): sequencing the most valuable type-strain genomes for metagenomic binning, comparative biology and taxonomic classification.</title>
        <authorList>
            <person name="Goeker M."/>
        </authorList>
    </citation>
    <scope>NUCLEOTIDE SEQUENCE [LARGE SCALE GENOMIC DNA]</scope>
    <source>
        <strain evidence="2 3">DSM 29781</strain>
    </source>
</reference>
<feature type="region of interest" description="Disordered" evidence="1">
    <location>
        <begin position="1"/>
        <end position="21"/>
    </location>
</feature>
<proteinExistence type="predicted"/>
<evidence type="ECO:0000313" key="3">
    <source>
        <dbReference type="Proteomes" id="UP000532440"/>
    </source>
</evidence>
<dbReference type="SUPFAM" id="SSF53474">
    <property type="entry name" value="alpha/beta-Hydrolases"/>
    <property type="match status" value="1"/>
</dbReference>
<accession>A0A7W8M915</accession>
<evidence type="ECO:0000256" key="1">
    <source>
        <dbReference type="SAM" id="MobiDB-lite"/>
    </source>
</evidence>
<dbReference type="AlphaFoldDB" id="A0A7W8M915"/>
<dbReference type="Proteomes" id="UP000532440">
    <property type="component" value="Unassembled WGS sequence"/>
</dbReference>
<dbReference type="GO" id="GO:0016042">
    <property type="term" value="P:lipid catabolic process"/>
    <property type="evidence" value="ECO:0007669"/>
    <property type="project" value="InterPro"/>
</dbReference>
<dbReference type="PANTHER" id="PTHR34853">
    <property type="match status" value="1"/>
</dbReference>
<dbReference type="EMBL" id="JACHGB010000004">
    <property type="protein sequence ID" value="MBB5272217.1"/>
    <property type="molecule type" value="Genomic_DNA"/>
</dbReference>
<protein>
    <submittedName>
        <fullName evidence="2">Putative esterase</fullName>
    </submittedName>
</protein>
<comment type="caution">
    <text evidence="2">The sequence shown here is derived from an EMBL/GenBank/DDBJ whole genome shotgun (WGS) entry which is preliminary data.</text>
</comment>
<evidence type="ECO:0000313" key="2">
    <source>
        <dbReference type="EMBL" id="MBB5272217.1"/>
    </source>
</evidence>
<dbReference type="PIRSF" id="PIRSF029171">
    <property type="entry name" value="Esterase_LipA"/>
    <property type="match status" value="1"/>
</dbReference>
<dbReference type="GO" id="GO:0004806">
    <property type="term" value="F:triacylglycerol lipase activity"/>
    <property type="evidence" value="ECO:0007669"/>
    <property type="project" value="InterPro"/>
</dbReference>
<dbReference type="RefSeq" id="WP_183967419.1">
    <property type="nucleotide sequence ID" value="NZ_BAABEW010000002.1"/>
</dbReference>
<dbReference type="PANTHER" id="PTHR34853:SF1">
    <property type="entry name" value="LIPASE 5"/>
    <property type="match status" value="1"/>
</dbReference>
<name>A0A7W8M915_9BURK</name>
<dbReference type="Gene3D" id="1.10.260.160">
    <property type="match status" value="1"/>
</dbReference>
<gene>
    <name evidence="2" type="ORF">HNQ70_002231</name>
</gene>
<dbReference type="InterPro" id="IPR005152">
    <property type="entry name" value="Lipase_secreted"/>
</dbReference>
<sequence>MTGFGKPAPFAGGKGVRRTGPEPWRLLRAGTLAALAAALAACGGGSDGDNRGSVDSVTQTAALSRAAVDASVAANPGLVQLIGAASQCDVTQHKLVYDSVDPHGDGARASAGLYIPSGCPGPYPVLVYHHGTTVDKAFTMSSPQNGEAGLQLAMFAAQGYVVVMPDYLGYGDSTLGWHPYLHAENTAQVSIDALRAARTVLSRNGVATSGRLFLAGYSQGGHAAMATHRAMERDHAGEFTVTAAVPMSGPYALEETFIAGIPNPGQGATVFTAMTFTGYQKAYGDIYSKPEDMFRAPWVTGIEDLLPGTLSFTQLYTTGKVPLGTTGPGGLLTEAFVSAFAADPAFPARKRLRENTLLDWKPAAPVALCAGARDPTVTFDNVITAAGYFGSQGVQVTPVDVEQVPAFQPTIAAQVAAAPDLSTYHGGIVPPLCVSFAKNQFFDPRK</sequence>